<evidence type="ECO:0000313" key="2">
    <source>
        <dbReference type="Proteomes" id="UP000327013"/>
    </source>
</evidence>
<organism evidence="1 2">
    <name type="scientific">Carpinus fangiana</name>
    <dbReference type="NCBI Taxonomy" id="176857"/>
    <lineage>
        <taxon>Eukaryota</taxon>
        <taxon>Viridiplantae</taxon>
        <taxon>Streptophyta</taxon>
        <taxon>Embryophyta</taxon>
        <taxon>Tracheophyta</taxon>
        <taxon>Spermatophyta</taxon>
        <taxon>Magnoliopsida</taxon>
        <taxon>eudicotyledons</taxon>
        <taxon>Gunneridae</taxon>
        <taxon>Pentapetalae</taxon>
        <taxon>rosids</taxon>
        <taxon>fabids</taxon>
        <taxon>Fagales</taxon>
        <taxon>Betulaceae</taxon>
        <taxon>Carpinus</taxon>
    </lineage>
</organism>
<gene>
    <name evidence="1" type="ORF">FH972_015264</name>
</gene>
<dbReference type="OrthoDB" id="1908857at2759"/>
<evidence type="ECO:0000313" key="1">
    <source>
        <dbReference type="EMBL" id="KAE8076627.1"/>
    </source>
</evidence>
<dbReference type="EMBL" id="CM017326">
    <property type="protein sequence ID" value="KAE8076627.1"/>
    <property type="molecule type" value="Genomic_DNA"/>
</dbReference>
<proteinExistence type="predicted"/>
<dbReference type="PANTHER" id="PTHR36020">
    <property type="entry name" value="TRANSMEMBRANE PROTEIN"/>
    <property type="match status" value="1"/>
</dbReference>
<dbReference type="AlphaFoldDB" id="A0A5N6RFN3"/>
<dbReference type="PANTHER" id="PTHR36020:SF1">
    <property type="entry name" value="TRANSMEMBRANE PROTEIN"/>
    <property type="match status" value="1"/>
</dbReference>
<name>A0A5N6RFN3_9ROSI</name>
<reference evidence="1 2" key="1">
    <citation type="submission" date="2019-06" db="EMBL/GenBank/DDBJ databases">
        <title>A chromosomal-level reference genome of Carpinus fangiana (Coryloideae, Betulaceae).</title>
        <authorList>
            <person name="Yang X."/>
            <person name="Wang Z."/>
            <person name="Zhang L."/>
            <person name="Hao G."/>
            <person name="Liu J."/>
            <person name="Yang Y."/>
        </authorList>
    </citation>
    <scope>NUCLEOTIDE SEQUENCE [LARGE SCALE GENOMIC DNA]</scope>
    <source>
        <strain evidence="1">Cfa_2016G</strain>
        <tissue evidence="1">Leaf</tissue>
    </source>
</reference>
<protein>
    <submittedName>
        <fullName evidence="1">Uncharacterized protein</fullName>
    </submittedName>
</protein>
<keyword evidence="2" id="KW-1185">Reference proteome</keyword>
<sequence>MLLEFLARLVNHCSFSSSKVDDLKDSDRIVRRLSLSEQTKQFVYAIYEPESKAVVYVLAAQNLSERSVSDAVSLIKEVRPQAVVAEISLSTLDEILAENSNSRGDMVSSMPTTSFGVLKDCVLNKISKEMHEKVAGNLVLQEIFGVGFHEHVIAAKRAAEEVGSCFFLFRSSFVNDEGNGCNKSDIKGNFEPPVHEQCGLFSQKSGFVSQKRFCLTDNFQLQSAKSCAPEVEVGNFLPRCNYQAPPFAQPIYPLLTDLRDFFGDLPSLRMALVHAQKMLVDVNRGEFIDAQTLAEVQTFRIGVEGLRIALNSAARRPMISKMKLSDPPRVSFSELSMDDNTQVLLAQALKNQTKNFKSIVAIVEAKSLAGLRKNWKTPTSLEVEDLAKQCLTEYKGDKKSLAIEKKLTDDKTMVAVGAGDISISTFLKLAALKAFLLLELFSKYMQDSAIIAFGKSIGPSNASALKAGASAQKMHALVHSFIASAKRTSFQIMRTTFYEIMRKRGMQPIGSMLWSTFGCSLAICSGLFVYGEGVECAVESLPAAPSMACLGRGVRSLYQASQEASRANCSKMQERIDSLMYSSKSIKIYQ</sequence>
<dbReference type="Proteomes" id="UP000327013">
    <property type="component" value="Chromosome 6"/>
</dbReference>
<accession>A0A5N6RFN3</accession>